<keyword evidence="1" id="KW-0472">Membrane</keyword>
<keyword evidence="1" id="KW-0812">Transmembrane</keyword>
<protein>
    <submittedName>
        <fullName evidence="2">Uncharacterized protein</fullName>
    </submittedName>
</protein>
<name>A0A6M3LVX5_9ZZZZ</name>
<evidence type="ECO:0000256" key="1">
    <source>
        <dbReference type="SAM" id="Phobius"/>
    </source>
</evidence>
<dbReference type="AlphaFoldDB" id="A0A6M3LVX5"/>
<organism evidence="2">
    <name type="scientific">viral metagenome</name>
    <dbReference type="NCBI Taxonomy" id="1070528"/>
    <lineage>
        <taxon>unclassified sequences</taxon>
        <taxon>metagenomes</taxon>
        <taxon>organismal metagenomes</taxon>
    </lineage>
</organism>
<gene>
    <name evidence="2" type="ORF">MM171A00973_0025</name>
</gene>
<feature type="transmembrane region" description="Helical" evidence="1">
    <location>
        <begin position="216"/>
        <end position="235"/>
    </location>
</feature>
<evidence type="ECO:0000313" key="2">
    <source>
        <dbReference type="EMBL" id="QJA99540.1"/>
    </source>
</evidence>
<keyword evidence="1" id="KW-1133">Transmembrane helix</keyword>
<reference evidence="2" key="1">
    <citation type="submission" date="2020-03" db="EMBL/GenBank/DDBJ databases">
        <title>The deep terrestrial virosphere.</title>
        <authorList>
            <person name="Holmfeldt K."/>
            <person name="Nilsson E."/>
            <person name="Simone D."/>
            <person name="Lopez-Fernandez M."/>
            <person name="Wu X."/>
            <person name="de Brujin I."/>
            <person name="Lundin D."/>
            <person name="Andersson A."/>
            <person name="Bertilsson S."/>
            <person name="Dopson M."/>
        </authorList>
    </citation>
    <scope>NUCLEOTIDE SEQUENCE</scope>
    <source>
        <strain evidence="2">MM171A00973</strain>
    </source>
</reference>
<sequence length="242" mass="26232">MSLMLDWDESFSMQANVTSSGPQRIALRGYVTERRPDGLYAAPLLPQLFYGADGTQLTSWRQYISGTGSQTILSRSGGQPSIPKEELYWRRVGNTVSAPVGMYSVGQRIPGSLQPLSQVTLSTGETEKGKYYELHIDTDGITDPSKAVEALIVGLRNHGVETVWASADARRINIQIAGSPMAWAALIPLVPTILSVLGIVVTLVAVYVIFGGVPGWAFGLLAIGILFLTIVPTLIKLPDRRY</sequence>
<proteinExistence type="predicted"/>
<feature type="transmembrane region" description="Helical" evidence="1">
    <location>
        <begin position="181"/>
        <end position="210"/>
    </location>
</feature>
<dbReference type="EMBL" id="MT143655">
    <property type="protein sequence ID" value="QJA99540.1"/>
    <property type="molecule type" value="Genomic_DNA"/>
</dbReference>
<accession>A0A6M3LVX5</accession>